<evidence type="ECO:0000256" key="6">
    <source>
        <dbReference type="ARBA" id="ARBA00022843"/>
    </source>
</evidence>
<proteinExistence type="predicted"/>
<evidence type="ECO:0000256" key="4">
    <source>
        <dbReference type="ARBA" id="ARBA00022741"/>
    </source>
</evidence>
<dbReference type="AlphaFoldDB" id="A0A8C8RTK0"/>
<accession>A0A8C8RTK0</accession>
<dbReference type="InterPro" id="IPR041267">
    <property type="entry name" value="NLRP_HD2"/>
</dbReference>
<dbReference type="GO" id="GO:0005737">
    <property type="term" value="C:cytoplasm"/>
    <property type="evidence" value="ECO:0007669"/>
    <property type="project" value="UniProtKB-SubCell"/>
</dbReference>
<evidence type="ECO:0000313" key="9">
    <source>
        <dbReference type="Ensembl" id="ENSPCEP00000009467.1"/>
    </source>
</evidence>
<dbReference type="Gene3D" id="3.40.50.300">
    <property type="entry name" value="P-loop containing nucleotide triphosphate hydrolases"/>
    <property type="match status" value="1"/>
</dbReference>
<evidence type="ECO:0000256" key="7">
    <source>
        <dbReference type="ARBA" id="ARBA00023198"/>
    </source>
</evidence>
<dbReference type="Pfam" id="PF17779">
    <property type="entry name" value="WHD_NOD2"/>
    <property type="match status" value="1"/>
</dbReference>
<dbReference type="Pfam" id="PF17776">
    <property type="entry name" value="NLRC4_HD2"/>
    <property type="match status" value="1"/>
</dbReference>
<reference evidence="9" key="2">
    <citation type="submission" date="2025-09" db="UniProtKB">
        <authorList>
            <consortium name="Ensembl"/>
        </authorList>
    </citation>
    <scope>IDENTIFICATION</scope>
</reference>
<keyword evidence="7" id="KW-0395">Inflammatory response</keyword>
<dbReference type="PROSITE" id="PS50837">
    <property type="entry name" value="NACHT"/>
    <property type="match status" value="1"/>
</dbReference>
<organism evidence="9 10">
    <name type="scientific">Pelusios castaneus</name>
    <name type="common">West African mud turtle</name>
    <dbReference type="NCBI Taxonomy" id="367368"/>
    <lineage>
        <taxon>Eukaryota</taxon>
        <taxon>Metazoa</taxon>
        <taxon>Chordata</taxon>
        <taxon>Craniata</taxon>
        <taxon>Vertebrata</taxon>
        <taxon>Euteleostomi</taxon>
        <taxon>Archelosauria</taxon>
        <taxon>Testudinata</taxon>
        <taxon>Testudines</taxon>
        <taxon>Pleurodira</taxon>
        <taxon>Pelomedusidae</taxon>
        <taxon>Pelusios</taxon>
    </lineage>
</organism>
<feature type="domain" description="NACHT" evidence="8">
    <location>
        <begin position="95"/>
        <end position="411"/>
    </location>
</feature>
<keyword evidence="3" id="KW-0677">Repeat</keyword>
<dbReference type="InterPro" id="IPR007111">
    <property type="entry name" value="NACHT_NTPase"/>
</dbReference>
<dbReference type="PANTHER" id="PTHR45690:SF19">
    <property type="entry name" value="NACHT, LRR AND PYD DOMAINS-CONTAINING PROTEIN 3"/>
    <property type="match status" value="1"/>
</dbReference>
<dbReference type="FunFam" id="3.40.50.300:FF:000442">
    <property type="entry name" value="NACHT, LRR and PYD domains-containing protein 3"/>
    <property type="match status" value="1"/>
</dbReference>
<evidence type="ECO:0000259" key="8">
    <source>
        <dbReference type="PROSITE" id="PS50837"/>
    </source>
</evidence>
<evidence type="ECO:0000256" key="5">
    <source>
        <dbReference type="ARBA" id="ARBA00022840"/>
    </source>
</evidence>
<reference evidence="9" key="1">
    <citation type="submission" date="2025-08" db="UniProtKB">
        <authorList>
            <consortium name="Ensembl"/>
        </authorList>
    </citation>
    <scope>IDENTIFICATION</scope>
</reference>
<evidence type="ECO:0000256" key="3">
    <source>
        <dbReference type="ARBA" id="ARBA00022737"/>
    </source>
</evidence>
<keyword evidence="6" id="KW-0832">Ubl conjugation</keyword>
<evidence type="ECO:0000256" key="2">
    <source>
        <dbReference type="ARBA" id="ARBA00022490"/>
    </source>
</evidence>
<keyword evidence="2" id="KW-0963">Cytoplasm</keyword>
<sequence length="559" mass="64605">NVINSLNHFCGTVLYELGLQDQAHSYVISGFFKDGYNISFRYCYYLLIVLFHAKKTEHEISVLGCQHKEIKTKQAHSVVMIDALFKPNKEGQTPQTVVLLGVAGIGKTITARKIMYGWAAGELYKKKFHYVFYINCREANLTEHRSVVDMIFKNWPNTNTPVKEILMKPEKLLFIIDGFDELRFSFEQTENMCSDPWEKKPVEIILSSLFRKTILPQSYLLITTRPSGLEKLSRCLECSRYAEILGFSEADRKEYFQKFFGNENQARQALQFVKANEILFTMCFIPLLCWIICTVVKQQLEKGEDLAQTSNSVTEVYMLYLSSLVKPDSSSLKQNMQAHLRGLCSLAAYGLWEQKILFEEAELKKFGLNQADSFPLSSNQSILQKDIDYTNAYSFIHLSFQEFFAALFYVLEDGETMEESGAPNKDVKTLLENYGCSRNYLMVTVRFLFGLLNEERMKVMEEIFACKISPKIKSDLLNWVQTNLQKHLSCSVLEIFFLEEFHCMFELYEENFVKSALGHFTALKLRSNKLTQMDQHLGIKCPVPIRAYLFTQAVPLKLY</sequence>
<dbReference type="GO" id="GO:0006954">
    <property type="term" value="P:inflammatory response"/>
    <property type="evidence" value="ECO:0007669"/>
    <property type="project" value="UniProtKB-KW"/>
</dbReference>
<dbReference type="PANTHER" id="PTHR45690">
    <property type="entry name" value="NACHT, LRR AND PYD DOMAINS-CONTAINING PROTEIN 12"/>
    <property type="match status" value="1"/>
</dbReference>
<evidence type="ECO:0000256" key="1">
    <source>
        <dbReference type="ARBA" id="ARBA00004496"/>
    </source>
</evidence>
<dbReference type="Proteomes" id="UP000694393">
    <property type="component" value="Unplaced"/>
</dbReference>
<dbReference type="SUPFAM" id="SSF52540">
    <property type="entry name" value="P-loop containing nucleoside triphosphate hydrolases"/>
    <property type="match status" value="1"/>
</dbReference>
<dbReference type="GO" id="GO:0045087">
    <property type="term" value="P:innate immune response"/>
    <property type="evidence" value="ECO:0007669"/>
    <property type="project" value="UniProtKB-KW"/>
</dbReference>
<dbReference type="GO" id="GO:0005524">
    <property type="term" value="F:ATP binding"/>
    <property type="evidence" value="ECO:0007669"/>
    <property type="project" value="UniProtKB-KW"/>
</dbReference>
<keyword evidence="10" id="KW-1185">Reference proteome</keyword>
<keyword evidence="5" id="KW-0067">ATP-binding</keyword>
<comment type="subcellular location">
    <subcellularLocation>
        <location evidence="1">Cytoplasm</location>
    </subcellularLocation>
</comment>
<keyword evidence="4" id="KW-0547">Nucleotide-binding</keyword>
<dbReference type="InterPro" id="IPR041075">
    <property type="entry name" value="NOD1/2_WH"/>
</dbReference>
<dbReference type="Ensembl" id="ENSPCET00000009794.1">
    <property type="protein sequence ID" value="ENSPCEP00000009467.1"/>
    <property type="gene ID" value="ENSPCEG00000007552.1"/>
</dbReference>
<protein>
    <recommendedName>
        <fullName evidence="8">NACHT domain-containing protein</fullName>
    </recommendedName>
</protein>
<dbReference type="InterPro" id="IPR027417">
    <property type="entry name" value="P-loop_NTPase"/>
</dbReference>
<name>A0A8C8RTK0_9SAUR</name>
<dbReference type="Pfam" id="PF05729">
    <property type="entry name" value="NACHT"/>
    <property type="match status" value="1"/>
</dbReference>
<dbReference type="InterPro" id="IPR050637">
    <property type="entry name" value="NLRP_innate_immun_reg"/>
</dbReference>
<evidence type="ECO:0000313" key="10">
    <source>
        <dbReference type="Proteomes" id="UP000694393"/>
    </source>
</evidence>